<evidence type="ECO:0000256" key="3">
    <source>
        <dbReference type="ARBA" id="ARBA00022723"/>
    </source>
</evidence>
<dbReference type="InterPro" id="IPR029001">
    <property type="entry name" value="ITPase-like_fam"/>
</dbReference>
<keyword evidence="4" id="KW-0547">Nucleotide-binding</keyword>
<dbReference type="GO" id="GO:0009117">
    <property type="term" value="P:nucleotide metabolic process"/>
    <property type="evidence" value="ECO:0007669"/>
    <property type="project" value="UniProtKB-KW"/>
</dbReference>
<dbReference type="InterPro" id="IPR002786">
    <property type="entry name" value="Non_canon_purine_NTPase"/>
</dbReference>
<dbReference type="InterPro" id="IPR026533">
    <property type="entry name" value="NTPase/PRRC1"/>
</dbReference>
<dbReference type="SUPFAM" id="SSF52972">
    <property type="entry name" value="ITPase-like"/>
    <property type="match status" value="1"/>
</dbReference>
<dbReference type="PANTHER" id="PTHR34699:SF2">
    <property type="entry name" value="NON-CANONICAL PURINE NTP PHOSPHATASE_PRRC1 DOMAIN-CONTAINING PROTEIN"/>
    <property type="match status" value="1"/>
</dbReference>
<keyword evidence="6" id="KW-0460">Magnesium</keyword>
<organism evidence="13">
    <name type="scientific">Archaeoglobus fulgidus</name>
    <dbReference type="NCBI Taxonomy" id="2234"/>
    <lineage>
        <taxon>Archaea</taxon>
        <taxon>Methanobacteriati</taxon>
        <taxon>Methanobacteriota</taxon>
        <taxon>Archaeoglobi</taxon>
        <taxon>Archaeoglobales</taxon>
        <taxon>Archaeoglobaceae</taxon>
        <taxon>Archaeoglobus</taxon>
    </lineage>
</organism>
<feature type="domain" description="Non-canonical purine NTP phosphatase/PRRC1" evidence="12">
    <location>
        <begin position="6"/>
        <end position="165"/>
    </location>
</feature>
<evidence type="ECO:0000256" key="5">
    <source>
        <dbReference type="ARBA" id="ARBA00022801"/>
    </source>
</evidence>
<dbReference type="GO" id="GO:0046872">
    <property type="term" value="F:metal ion binding"/>
    <property type="evidence" value="ECO:0007669"/>
    <property type="project" value="UniProtKB-KW"/>
</dbReference>
<dbReference type="FunFam" id="3.90.950.10:FF:000002">
    <property type="entry name" value="Inosine/xanthosine triphosphatase"/>
    <property type="match status" value="1"/>
</dbReference>
<evidence type="ECO:0000256" key="11">
    <source>
        <dbReference type="ARBA" id="ARBA00048781"/>
    </source>
</evidence>
<dbReference type="EMBL" id="DSYZ01000028">
    <property type="protein sequence ID" value="HGT82354.1"/>
    <property type="molecule type" value="Genomic_DNA"/>
</dbReference>
<dbReference type="EC" id="3.6.1.73" evidence="9"/>
<dbReference type="Gene3D" id="3.90.950.10">
    <property type="match status" value="1"/>
</dbReference>
<evidence type="ECO:0000256" key="4">
    <source>
        <dbReference type="ARBA" id="ARBA00022741"/>
    </source>
</evidence>
<dbReference type="GO" id="GO:0000166">
    <property type="term" value="F:nucleotide binding"/>
    <property type="evidence" value="ECO:0007669"/>
    <property type="project" value="UniProtKB-KW"/>
</dbReference>
<proteinExistence type="inferred from homology"/>
<keyword evidence="8" id="KW-0464">Manganese</keyword>
<keyword evidence="7" id="KW-0546">Nucleotide metabolism</keyword>
<evidence type="ECO:0000256" key="8">
    <source>
        <dbReference type="ARBA" id="ARBA00023211"/>
    </source>
</evidence>
<evidence type="ECO:0000256" key="2">
    <source>
        <dbReference type="ARBA" id="ARBA00001946"/>
    </source>
</evidence>
<evidence type="ECO:0000256" key="6">
    <source>
        <dbReference type="ARBA" id="ARBA00022842"/>
    </source>
</evidence>
<comment type="cofactor">
    <cofactor evidence="2">
        <name>Mg(2+)</name>
        <dbReference type="ChEBI" id="CHEBI:18420"/>
    </cofactor>
</comment>
<sequence length="177" mass="19770">MRIVVGSKNPTKIEGTRLAFEQFFDKVEVQSVDVRTKDQPFDEETIEGAIRRAKLSYSKDFDFSVGIEAGLFRVSKTMSGYMDFQVAVIYNGERFTIGFGPGFEYPAEVVESALRGIEVGKTMEKISGIEGIGKKLGAIHFLSKGVISRIELSRIAVTMALIPWINEELYSKKLKSN</sequence>
<evidence type="ECO:0000256" key="1">
    <source>
        <dbReference type="ARBA" id="ARBA00001936"/>
    </source>
</evidence>
<name>A0A7J3M277_ARCFL</name>
<comment type="caution">
    <text evidence="13">The sequence shown here is derived from an EMBL/GenBank/DDBJ whole genome shotgun (WGS) entry which is preliminary data.</text>
</comment>
<comment type="catalytic activity">
    <reaction evidence="10">
        <text>ITP + H2O = IDP + phosphate + H(+)</text>
        <dbReference type="Rhea" id="RHEA:28330"/>
        <dbReference type="ChEBI" id="CHEBI:15377"/>
        <dbReference type="ChEBI" id="CHEBI:15378"/>
        <dbReference type="ChEBI" id="CHEBI:43474"/>
        <dbReference type="ChEBI" id="CHEBI:58280"/>
        <dbReference type="ChEBI" id="CHEBI:61402"/>
        <dbReference type="EC" id="3.6.1.73"/>
    </reaction>
</comment>
<accession>A0A7J3M277</accession>
<comment type="cofactor">
    <cofactor evidence="1">
        <name>Mn(2+)</name>
        <dbReference type="ChEBI" id="CHEBI:29035"/>
    </cofactor>
</comment>
<dbReference type="Pfam" id="PF01931">
    <property type="entry name" value="NTPase_I-T"/>
    <property type="match status" value="1"/>
</dbReference>
<keyword evidence="3" id="KW-0479">Metal-binding</keyword>
<evidence type="ECO:0000259" key="12">
    <source>
        <dbReference type="Pfam" id="PF01931"/>
    </source>
</evidence>
<dbReference type="GO" id="GO:0006772">
    <property type="term" value="P:thiamine metabolic process"/>
    <property type="evidence" value="ECO:0007669"/>
    <property type="project" value="TreeGrafter"/>
</dbReference>
<dbReference type="InterPro" id="IPR050299">
    <property type="entry name" value="YjjX_NTPase"/>
</dbReference>
<evidence type="ECO:0000313" key="13">
    <source>
        <dbReference type="EMBL" id="HGT82354.1"/>
    </source>
</evidence>
<dbReference type="HAMAP" id="MF_00648">
    <property type="entry name" value="Non_canon_purine_NTPase_YjjX"/>
    <property type="match status" value="1"/>
</dbReference>
<feature type="non-terminal residue" evidence="13">
    <location>
        <position position="177"/>
    </location>
</feature>
<evidence type="ECO:0000256" key="7">
    <source>
        <dbReference type="ARBA" id="ARBA00023080"/>
    </source>
</evidence>
<reference evidence="13" key="1">
    <citation type="journal article" date="2020" name="mSystems">
        <title>Genome- and Community-Level Interaction Insights into Carbon Utilization and Element Cycling Functions of Hydrothermarchaeota in Hydrothermal Sediment.</title>
        <authorList>
            <person name="Zhou Z."/>
            <person name="Liu Y."/>
            <person name="Xu W."/>
            <person name="Pan J."/>
            <person name="Luo Z.H."/>
            <person name="Li M."/>
        </authorList>
    </citation>
    <scope>NUCLEOTIDE SEQUENCE [LARGE SCALE GENOMIC DNA]</scope>
    <source>
        <strain evidence="13">SpSt-587</strain>
    </source>
</reference>
<comment type="catalytic activity">
    <reaction evidence="11">
        <text>XTP + H2O = XDP + phosphate + H(+)</text>
        <dbReference type="Rhea" id="RHEA:28406"/>
        <dbReference type="ChEBI" id="CHEBI:15377"/>
        <dbReference type="ChEBI" id="CHEBI:15378"/>
        <dbReference type="ChEBI" id="CHEBI:43474"/>
        <dbReference type="ChEBI" id="CHEBI:59884"/>
        <dbReference type="ChEBI" id="CHEBI:61314"/>
        <dbReference type="EC" id="3.6.1.73"/>
    </reaction>
</comment>
<protein>
    <recommendedName>
        <fullName evidence="9">inosine/xanthosine triphosphatase</fullName>
        <ecNumber evidence="9">3.6.1.73</ecNumber>
    </recommendedName>
</protein>
<dbReference type="PANTHER" id="PTHR34699">
    <property type="match status" value="1"/>
</dbReference>
<dbReference type="AlphaFoldDB" id="A0A7J3M277"/>
<keyword evidence="5" id="KW-0378">Hydrolase</keyword>
<dbReference type="NCBIfam" id="TIGR00258">
    <property type="entry name" value="inosine/xanthosine triphosphatase"/>
    <property type="match status" value="1"/>
</dbReference>
<gene>
    <name evidence="13" type="primary">yjjX</name>
    <name evidence="13" type="ORF">ENT52_01290</name>
</gene>
<dbReference type="NCBIfam" id="NF003039">
    <property type="entry name" value="PRK03941.1"/>
    <property type="match status" value="1"/>
</dbReference>
<dbReference type="GO" id="GO:0103023">
    <property type="term" value="F:ITPase activity"/>
    <property type="evidence" value="ECO:0007669"/>
    <property type="project" value="UniProtKB-EC"/>
</dbReference>
<evidence type="ECO:0000256" key="10">
    <source>
        <dbReference type="ARBA" id="ARBA00048174"/>
    </source>
</evidence>
<evidence type="ECO:0000256" key="9">
    <source>
        <dbReference type="ARBA" id="ARBA00038901"/>
    </source>
</evidence>